<keyword evidence="2" id="KW-1185">Reference proteome</keyword>
<dbReference type="AlphaFoldDB" id="A8MGE2"/>
<sequence length="104" mass="11722">MENILLSGQGSYLERGIIFIYNLYIDLIKYLLGEREGVLNPMKGDVQRCKASVEIAEREKIVKVPTLQKLKNQDIDMLTTVIIGNSQIAIIDDKLVGPRGYRGI</sequence>
<dbReference type="Gene3D" id="3.30.950.10">
    <property type="entry name" value="Methyltransferase, Cobalt-precorrin-4 Transmethylase, Domain 2"/>
    <property type="match status" value="1"/>
</dbReference>
<protein>
    <submittedName>
        <fullName evidence="1">Uncharacterized protein</fullName>
    </submittedName>
</protein>
<dbReference type="STRING" id="350688.Clos_1325"/>
<dbReference type="PANTHER" id="PTHR47036">
    <property type="entry name" value="COBALT-FACTOR III C(17)-METHYLTRANSFERASE-RELATED"/>
    <property type="match status" value="1"/>
</dbReference>
<name>A8MGE2_ALKOO</name>
<gene>
    <name evidence="1" type="ordered locus">Clos_1325</name>
</gene>
<evidence type="ECO:0000313" key="1">
    <source>
        <dbReference type="EMBL" id="ABW18870.1"/>
    </source>
</evidence>
<proteinExistence type="predicted"/>
<dbReference type="Proteomes" id="UP000000269">
    <property type="component" value="Chromosome"/>
</dbReference>
<dbReference type="InterPro" id="IPR014776">
    <property type="entry name" value="4pyrrole_Mease_sub2"/>
</dbReference>
<evidence type="ECO:0000313" key="2">
    <source>
        <dbReference type="Proteomes" id="UP000000269"/>
    </source>
</evidence>
<dbReference type="HOGENOM" id="CLU_2244264_0_0_9"/>
<accession>A8MGE2</accession>
<dbReference type="InterPro" id="IPR051810">
    <property type="entry name" value="Precorrin_MeTrfase"/>
</dbReference>
<dbReference type="RefSeq" id="WP_012159182.1">
    <property type="nucleotide sequence ID" value="NC_009922.1"/>
</dbReference>
<reference evidence="2" key="1">
    <citation type="submission" date="2007-10" db="EMBL/GenBank/DDBJ databases">
        <title>Complete genome of Alkaliphilus oremlandii OhILAs.</title>
        <authorList>
            <person name="Copeland A."/>
            <person name="Lucas S."/>
            <person name="Lapidus A."/>
            <person name="Barry K."/>
            <person name="Detter J.C."/>
            <person name="Glavina del Rio T."/>
            <person name="Hammon N."/>
            <person name="Israni S."/>
            <person name="Dalin E."/>
            <person name="Tice H."/>
            <person name="Pitluck S."/>
            <person name="Chain P."/>
            <person name="Malfatti S."/>
            <person name="Shin M."/>
            <person name="Vergez L."/>
            <person name="Schmutz J."/>
            <person name="Larimer F."/>
            <person name="Land M."/>
            <person name="Hauser L."/>
            <person name="Kyrpides N."/>
            <person name="Mikhailova N."/>
            <person name="Stolz J.F."/>
            <person name="Dawson A."/>
            <person name="Fisher E."/>
            <person name="Crable B."/>
            <person name="Perera E."/>
            <person name="Lisak J."/>
            <person name="Ranganathan M."/>
            <person name="Basu P."/>
            <person name="Richardson P."/>
        </authorList>
    </citation>
    <scope>NUCLEOTIDE SEQUENCE [LARGE SCALE GENOMIC DNA]</scope>
    <source>
        <strain evidence="2">OhILAs</strain>
    </source>
</reference>
<dbReference type="PANTHER" id="PTHR47036:SF1">
    <property type="entry name" value="COBALT-FACTOR III C(17)-METHYLTRANSFERASE-RELATED"/>
    <property type="match status" value="1"/>
</dbReference>
<dbReference type="GO" id="GO:0008168">
    <property type="term" value="F:methyltransferase activity"/>
    <property type="evidence" value="ECO:0007669"/>
    <property type="project" value="InterPro"/>
</dbReference>
<dbReference type="EMBL" id="CP000853">
    <property type="protein sequence ID" value="ABW18870.1"/>
    <property type="molecule type" value="Genomic_DNA"/>
</dbReference>
<dbReference type="KEGG" id="aoe:Clos_1325"/>
<organism evidence="1 2">
    <name type="scientific">Alkaliphilus oremlandii (strain OhILAs)</name>
    <name type="common">Clostridium oremlandii (strain OhILAs)</name>
    <dbReference type="NCBI Taxonomy" id="350688"/>
    <lineage>
        <taxon>Bacteria</taxon>
        <taxon>Bacillati</taxon>
        <taxon>Bacillota</taxon>
        <taxon>Clostridia</taxon>
        <taxon>Peptostreptococcales</taxon>
        <taxon>Natronincolaceae</taxon>
        <taxon>Alkaliphilus</taxon>
    </lineage>
</organism>